<dbReference type="Proteomes" id="UP001358586">
    <property type="component" value="Chromosome 9"/>
</dbReference>
<name>A0ABR0NMC9_GOSAR</name>
<keyword evidence="3" id="KW-1185">Reference proteome</keyword>
<feature type="compositionally biased region" description="Basic and acidic residues" evidence="1">
    <location>
        <begin position="21"/>
        <end position="52"/>
    </location>
</feature>
<accession>A0ABR0NMC9</accession>
<sequence length="52" mass="6390">MRKLHPEWCDDHMTESTIMDRNIKTEEKQKRERRTEAEAENSEENRENKEAE</sequence>
<dbReference type="EMBL" id="JARKNE010000009">
    <property type="protein sequence ID" value="KAK5802497.1"/>
    <property type="molecule type" value="Genomic_DNA"/>
</dbReference>
<gene>
    <name evidence="2" type="ORF">PVK06_030094</name>
</gene>
<evidence type="ECO:0000313" key="3">
    <source>
        <dbReference type="Proteomes" id="UP001358586"/>
    </source>
</evidence>
<reference evidence="2 3" key="1">
    <citation type="submission" date="2023-03" db="EMBL/GenBank/DDBJ databases">
        <title>WGS of Gossypium arboreum.</title>
        <authorList>
            <person name="Yu D."/>
        </authorList>
    </citation>
    <scope>NUCLEOTIDE SEQUENCE [LARGE SCALE GENOMIC DNA]</scope>
    <source>
        <tissue evidence="2">Leaf</tissue>
    </source>
</reference>
<proteinExistence type="predicted"/>
<protein>
    <submittedName>
        <fullName evidence="2">Uncharacterized protein</fullName>
    </submittedName>
</protein>
<evidence type="ECO:0000313" key="2">
    <source>
        <dbReference type="EMBL" id="KAK5802497.1"/>
    </source>
</evidence>
<organism evidence="2 3">
    <name type="scientific">Gossypium arboreum</name>
    <name type="common">Tree cotton</name>
    <name type="synonym">Gossypium nanking</name>
    <dbReference type="NCBI Taxonomy" id="29729"/>
    <lineage>
        <taxon>Eukaryota</taxon>
        <taxon>Viridiplantae</taxon>
        <taxon>Streptophyta</taxon>
        <taxon>Embryophyta</taxon>
        <taxon>Tracheophyta</taxon>
        <taxon>Spermatophyta</taxon>
        <taxon>Magnoliopsida</taxon>
        <taxon>eudicotyledons</taxon>
        <taxon>Gunneridae</taxon>
        <taxon>Pentapetalae</taxon>
        <taxon>rosids</taxon>
        <taxon>malvids</taxon>
        <taxon>Malvales</taxon>
        <taxon>Malvaceae</taxon>
        <taxon>Malvoideae</taxon>
        <taxon>Gossypium</taxon>
    </lineage>
</organism>
<feature type="compositionally biased region" description="Basic and acidic residues" evidence="1">
    <location>
        <begin position="1"/>
        <end position="14"/>
    </location>
</feature>
<feature type="region of interest" description="Disordered" evidence="1">
    <location>
        <begin position="1"/>
        <end position="52"/>
    </location>
</feature>
<evidence type="ECO:0000256" key="1">
    <source>
        <dbReference type="SAM" id="MobiDB-lite"/>
    </source>
</evidence>
<comment type="caution">
    <text evidence="2">The sequence shown here is derived from an EMBL/GenBank/DDBJ whole genome shotgun (WGS) entry which is preliminary data.</text>
</comment>